<proteinExistence type="predicted"/>
<feature type="domain" description="Coenzyme Q-binding protein COQ10 START" evidence="1">
    <location>
        <begin position="6"/>
        <end position="107"/>
    </location>
</feature>
<evidence type="ECO:0000313" key="3">
    <source>
        <dbReference type="Proteomes" id="UP000248627"/>
    </source>
</evidence>
<protein>
    <submittedName>
        <fullName evidence="2">Cyclase</fullName>
    </submittedName>
</protein>
<name>A0A2W2CRL4_9ACTN</name>
<dbReference type="SUPFAM" id="SSF55961">
    <property type="entry name" value="Bet v1-like"/>
    <property type="match status" value="2"/>
</dbReference>
<dbReference type="Gene3D" id="3.30.530.20">
    <property type="match status" value="2"/>
</dbReference>
<dbReference type="CDD" id="cd08861">
    <property type="entry name" value="OtcD1_ARO-CYC_like"/>
    <property type="match status" value="2"/>
</dbReference>
<evidence type="ECO:0000313" key="2">
    <source>
        <dbReference type="EMBL" id="PZG01233.1"/>
    </source>
</evidence>
<keyword evidence="3" id="KW-1185">Reference proteome</keyword>
<dbReference type="InterPro" id="IPR005031">
    <property type="entry name" value="COQ10_START"/>
</dbReference>
<dbReference type="AlphaFoldDB" id="A0A2W2CRL4"/>
<sequence length="305" mass="33698">MHTLAVDAPVSVLYDLVSDVTVWPAIFGPSVYARPLAHGPGWERFHLWALVNGEVRQWTSRREFDPVRRTITFQQEHSQPPVAAMGGSWSFRPLPDDRTEIVLAHDFVTDGSPDAAEWINAALDRNSAEELSALAHVADSTTSAEEVVFSFTDTVHFPGDAAAAYEFLFRADLWAQRLPHVAQVRLDERPGGVQVLAMSTRTADGATHETRSVRVCQPGEWIAYKQQLTPALLYGHSGVWTVQQESAGALVSSRHTVALDRERVATVLGPGTSLAEARDQVRLTLGRNSRATMEFAADHVRRQRA</sequence>
<gene>
    <name evidence="2" type="ORF">C1I93_00455</name>
</gene>
<organism evidence="2 3">
    <name type="scientific">Micromonospora endophytica</name>
    <dbReference type="NCBI Taxonomy" id="515350"/>
    <lineage>
        <taxon>Bacteria</taxon>
        <taxon>Bacillati</taxon>
        <taxon>Actinomycetota</taxon>
        <taxon>Actinomycetes</taxon>
        <taxon>Micromonosporales</taxon>
        <taxon>Micromonosporaceae</taxon>
        <taxon>Micromonospora</taxon>
    </lineage>
</organism>
<accession>A0A2W2CRL4</accession>
<dbReference type="InterPro" id="IPR023393">
    <property type="entry name" value="START-like_dom_sf"/>
</dbReference>
<evidence type="ECO:0000259" key="1">
    <source>
        <dbReference type="Pfam" id="PF03364"/>
    </source>
</evidence>
<dbReference type="Pfam" id="PF03364">
    <property type="entry name" value="Polyketide_cyc"/>
    <property type="match status" value="1"/>
</dbReference>
<comment type="caution">
    <text evidence="2">The sequence shown here is derived from an EMBL/GenBank/DDBJ whole genome shotgun (WGS) entry which is preliminary data.</text>
</comment>
<dbReference type="OrthoDB" id="3419705at2"/>
<dbReference type="EMBL" id="POTX01000001">
    <property type="protein sequence ID" value="PZG01233.1"/>
    <property type="molecule type" value="Genomic_DNA"/>
</dbReference>
<reference evidence="2 3" key="1">
    <citation type="submission" date="2018-01" db="EMBL/GenBank/DDBJ databases">
        <title>Draft genome sequence of Jishengella endophytica.</title>
        <authorList>
            <person name="Sahin N."/>
            <person name="Ay H."/>
            <person name="Saygin H."/>
        </authorList>
    </citation>
    <scope>NUCLEOTIDE SEQUENCE [LARGE SCALE GENOMIC DNA]</scope>
    <source>
        <strain evidence="2 3">DSM 45430</strain>
    </source>
</reference>
<dbReference type="Proteomes" id="UP000248627">
    <property type="component" value="Unassembled WGS sequence"/>
</dbReference>